<proteinExistence type="predicted"/>
<comment type="subcellular location">
    <subcellularLocation>
        <location evidence="1">Cell membrane</location>
        <topology evidence="1">Multi-pass membrane protein</topology>
    </subcellularLocation>
</comment>
<dbReference type="SUPFAM" id="SSF103473">
    <property type="entry name" value="MFS general substrate transporter"/>
    <property type="match status" value="1"/>
</dbReference>
<dbReference type="PROSITE" id="PS50850">
    <property type="entry name" value="MFS"/>
    <property type="match status" value="1"/>
</dbReference>
<feature type="transmembrane region" description="Helical" evidence="8">
    <location>
        <begin position="326"/>
        <end position="351"/>
    </location>
</feature>
<evidence type="ECO:0000256" key="7">
    <source>
        <dbReference type="ARBA" id="ARBA00023136"/>
    </source>
</evidence>
<evidence type="ECO:0000256" key="5">
    <source>
        <dbReference type="ARBA" id="ARBA00022847"/>
    </source>
</evidence>
<reference evidence="10 11" key="1">
    <citation type="submission" date="2018-10" db="EMBL/GenBank/DDBJ databases">
        <title>An updated phylogeny of the Alphaproteobacteria reveals that the parasitic Rickettsiales and Holosporales have independent origins.</title>
        <authorList>
            <person name="Munoz-Gomez S.A."/>
            <person name="Hess S."/>
            <person name="Burger G."/>
            <person name="Lang B.F."/>
            <person name="Susko E."/>
            <person name="Slamovits C.H."/>
            <person name="Roger A.J."/>
        </authorList>
    </citation>
    <scope>NUCLEOTIDE SEQUENCE [LARGE SCALE GENOMIC DNA]</scope>
    <source>
        <strain evidence="10">HOLO01</strain>
    </source>
</reference>
<gene>
    <name evidence="10" type="ORF">EQU50_05445</name>
</gene>
<feature type="transmembrane region" description="Helical" evidence="8">
    <location>
        <begin position="229"/>
        <end position="249"/>
    </location>
</feature>
<evidence type="ECO:0000259" key="9">
    <source>
        <dbReference type="PROSITE" id="PS50850"/>
    </source>
</evidence>
<feature type="transmembrane region" description="Helical" evidence="8">
    <location>
        <begin position="12"/>
        <end position="41"/>
    </location>
</feature>
<accession>A0A4V2DZQ5</accession>
<evidence type="ECO:0000256" key="2">
    <source>
        <dbReference type="ARBA" id="ARBA00022448"/>
    </source>
</evidence>
<evidence type="ECO:0000256" key="3">
    <source>
        <dbReference type="ARBA" id="ARBA00022475"/>
    </source>
</evidence>
<keyword evidence="5" id="KW-0769">Symport</keyword>
<feature type="transmembrane region" description="Helical" evidence="8">
    <location>
        <begin position="107"/>
        <end position="127"/>
    </location>
</feature>
<sequence>MSFGRLRVNKQVVFATLGNCVECYDVTLYSFFATLLAPLFFPSDRPGLSLLASFAAFALGMAMRPLGGIVFGHVGDKYGRKYALKTSLFLIVLPTLVISLLPTYQEIGAAAPIVLVSCLLLQGLCVGGEYSGASVFVVEHTKKSSPGFWGAVLISSGFLGSLIGTLMGYLFTKYFDPAWGWRFPFLIGGVFGLIGFHRSYKLQETPDFQKIIDEKLTITRPLLTVLKSYPLNFMCVICVGGASFIPVYAATTYLGSILSQDLNLAHSQIMLFYSLAMVIYLVFLPIMGALGDRFGAKRMMILGALGMVFLSYPLFCLLSARTLMAAIITQVVLSILNTIFSGPSLLFKAGLFPTTGRHSALGVGYNLGGAIFGGTGPLICAALVGWSNDYRSAGLYVTFGGLLGLIGVCFARKVDHSFEKQADQVSKIKQLVA</sequence>
<keyword evidence="7 8" id="KW-0472">Membrane</keyword>
<evidence type="ECO:0000256" key="1">
    <source>
        <dbReference type="ARBA" id="ARBA00004651"/>
    </source>
</evidence>
<evidence type="ECO:0000313" key="10">
    <source>
        <dbReference type="EMBL" id="RZI45877.1"/>
    </source>
</evidence>
<dbReference type="OrthoDB" id="9783227at2"/>
<dbReference type="Proteomes" id="UP000293550">
    <property type="component" value="Unassembled WGS sequence"/>
</dbReference>
<feature type="transmembrane region" description="Helical" evidence="8">
    <location>
        <begin position="47"/>
        <end position="70"/>
    </location>
</feature>
<dbReference type="InterPro" id="IPR051084">
    <property type="entry name" value="H+-coupled_symporters"/>
</dbReference>
<dbReference type="Pfam" id="PF00083">
    <property type="entry name" value="Sugar_tr"/>
    <property type="match status" value="1"/>
</dbReference>
<keyword evidence="2" id="KW-0813">Transport</keyword>
<dbReference type="RefSeq" id="WP_130154129.1">
    <property type="nucleotide sequence ID" value="NZ_SCFB01000006.1"/>
</dbReference>
<feature type="transmembrane region" description="Helical" evidence="8">
    <location>
        <begin position="148"/>
        <end position="172"/>
    </location>
</feature>
<dbReference type="PANTHER" id="PTHR43528:SF1">
    <property type="entry name" value="ALPHA-KETOGLUTARATE PERMEASE"/>
    <property type="match status" value="1"/>
</dbReference>
<keyword evidence="11" id="KW-1185">Reference proteome</keyword>
<evidence type="ECO:0000256" key="8">
    <source>
        <dbReference type="SAM" id="Phobius"/>
    </source>
</evidence>
<dbReference type="EMBL" id="SCFB01000006">
    <property type="protein sequence ID" value="RZI45877.1"/>
    <property type="molecule type" value="Genomic_DNA"/>
</dbReference>
<evidence type="ECO:0000256" key="4">
    <source>
        <dbReference type="ARBA" id="ARBA00022692"/>
    </source>
</evidence>
<protein>
    <submittedName>
        <fullName evidence="10">MFS transporter</fullName>
    </submittedName>
</protein>
<dbReference type="Pfam" id="PF07690">
    <property type="entry name" value="MFS_1"/>
    <property type="match status" value="1"/>
</dbReference>
<evidence type="ECO:0000256" key="6">
    <source>
        <dbReference type="ARBA" id="ARBA00022989"/>
    </source>
</evidence>
<feature type="transmembrane region" description="Helical" evidence="8">
    <location>
        <begin position="82"/>
        <end position="101"/>
    </location>
</feature>
<dbReference type="Gene3D" id="1.20.1250.20">
    <property type="entry name" value="MFS general substrate transporter like domains"/>
    <property type="match status" value="2"/>
</dbReference>
<keyword evidence="3" id="KW-1003">Cell membrane</keyword>
<dbReference type="GO" id="GO:0015293">
    <property type="term" value="F:symporter activity"/>
    <property type="evidence" value="ECO:0007669"/>
    <property type="project" value="UniProtKB-KW"/>
</dbReference>
<dbReference type="InterPro" id="IPR020846">
    <property type="entry name" value="MFS_dom"/>
</dbReference>
<dbReference type="InterPro" id="IPR036259">
    <property type="entry name" value="MFS_trans_sf"/>
</dbReference>
<feature type="transmembrane region" description="Helical" evidence="8">
    <location>
        <begin position="393"/>
        <end position="411"/>
    </location>
</feature>
<organism evidence="10 11">
    <name type="scientific">Candidatus Finniella inopinata</name>
    <dbReference type="NCBI Taxonomy" id="1696036"/>
    <lineage>
        <taxon>Bacteria</taxon>
        <taxon>Pseudomonadati</taxon>
        <taxon>Pseudomonadota</taxon>
        <taxon>Alphaproteobacteria</taxon>
        <taxon>Holosporales</taxon>
        <taxon>Candidatus Paracaedibacteraceae</taxon>
        <taxon>Candidatus Finniella</taxon>
    </lineage>
</organism>
<keyword evidence="4 8" id="KW-0812">Transmembrane</keyword>
<dbReference type="InterPro" id="IPR011701">
    <property type="entry name" value="MFS"/>
</dbReference>
<dbReference type="InterPro" id="IPR005828">
    <property type="entry name" value="MFS_sugar_transport-like"/>
</dbReference>
<feature type="transmembrane region" description="Helical" evidence="8">
    <location>
        <begin position="363"/>
        <end position="387"/>
    </location>
</feature>
<name>A0A4V2DZQ5_9PROT</name>
<dbReference type="PANTHER" id="PTHR43528">
    <property type="entry name" value="ALPHA-KETOGLUTARATE PERMEASE"/>
    <property type="match status" value="1"/>
</dbReference>
<dbReference type="AlphaFoldDB" id="A0A4V2DZQ5"/>
<feature type="transmembrane region" description="Helical" evidence="8">
    <location>
        <begin position="269"/>
        <end position="287"/>
    </location>
</feature>
<feature type="transmembrane region" description="Helical" evidence="8">
    <location>
        <begin position="299"/>
        <end position="320"/>
    </location>
</feature>
<feature type="transmembrane region" description="Helical" evidence="8">
    <location>
        <begin position="178"/>
        <end position="196"/>
    </location>
</feature>
<feature type="domain" description="Major facilitator superfamily (MFS) profile" evidence="9">
    <location>
        <begin position="11"/>
        <end position="416"/>
    </location>
</feature>
<dbReference type="GO" id="GO:0005886">
    <property type="term" value="C:plasma membrane"/>
    <property type="evidence" value="ECO:0007669"/>
    <property type="project" value="UniProtKB-SubCell"/>
</dbReference>
<comment type="caution">
    <text evidence="10">The sequence shown here is derived from an EMBL/GenBank/DDBJ whole genome shotgun (WGS) entry which is preliminary data.</text>
</comment>
<evidence type="ECO:0000313" key="11">
    <source>
        <dbReference type="Proteomes" id="UP000293550"/>
    </source>
</evidence>
<keyword evidence="6 8" id="KW-1133">Transmembrane helix</keyword>